<comment type="caution">
    <text evidence="1">The sequence shown here is derived from an EMBL/GenBank/DDBJ whole genome shotgun (WGS) entry which is preliminary data.</text>
</comment>
<dbReference type="InterPro" id="IPR044974">
    <property type="entry name" value="Disease_R_plants"/>
</dbReference>
<organism evidence="1 2">
    <name type="scientific">Eucalyptus globulus</name>
    <name type="common">Tasmanian blue gum</name>
    <dbReference type="NCBI Taxonomy" id="34317"/>
    <lineage>
        <taxon>Eukaryota</taxon>
        <taxon>Viridiplantae</taxon>
        <taxon>Streptophyta</taxon>
        <taxon>Embryophyta</taxon>
        <taxon>Tracheophyta</taxon>
        <taxon>Spermatophyta</taxon>
        <taxon>Magnoliopsida</taxon>
        <taxon>eudicotyledons</taxon>
        <taxon>Gunneridae</taxon>
        <taxon>Pentapetalae</taxon>
        <taxon>rosids</taxon>
        <taxon>malvids</taxon>
        <taxon>Myrtales</taxon>
        <taxon>Myrtaceae</taxon>
        <taxon>Myrtoideae</taxon>
        <taxon>Eucalypteae</taxon>
        <taxon>Eucalyptus</taxon>
    </lineage>
</organism>
<dbReference type="Proteomes" id="UP001634007">
    <property type="component" value="Unassembled WGS sequence"/>
</dbReference>
<gene>
    <name evidence="1" type="ORF">ACJRO7_000743</name>
</gene>
<proteinExistence type="predicted"/>
<dbReference type="Gene3D" id="3.80.10.10">
    <property type="entry name" value="Ribonuclease Inhibitor"/>
    <property type="match status" value="1"/>
</dbReference>
<evidence type="ECO:0000313" key="1">
    <source>
        <dbReference type="EMBL" id="KAL3753397.1"/>
    </source>
</evidence>
<accession>A0ABD3LTY3</accession>
<sequence length="224" mass="25691">MGDFRAQWRLSWHNFPSEVAQAFLPGRRSGLLPKLRCLSWHNYPLKFDFTEFSLINLVFLDLSWSKLKESWNGWSHIKLSKNLKVLNLTGCTRLKKTPDLSANVKLERLILEKCSILEEIDRSIGQLPHLVLLNLNFCKKLRHLPKQFWDMESLELLIHETSIEEMPACQGDTGASSSMEQISRPDDVSSIRTGQFSFQQAKAKLLQRAAAKLHLQQMAISATS</sequence>
<keyword evidence="2" id="KW-1185">Reference proteome</keyword>
<reference evidence="1 2" key="1">
    <citation type="submission" date="2024-11" db="EMBL/GenBank/DDBJ databases">
        <title>Chromosome-level genome assembly of Eucalyptus globulus Labill. provides insights into its genome evolution.</title>
        <authorList>
            <person name="Li X."/>
        </authorList>
    </citation>
    <scope>NUCLEOTIDE SEQUENCE [LARGE SCALE GENOMIC DNA]</scope>
    <source>
        <strain evidence="1">CL2024</strain>
        <tissue evidence="1">Fresh tender leaves</tissue>
    </source>
</reference>
<dbReference type="EMBL" id="JBJKBG010000001">
    <property type="protein sequence ID" value="KAL3753397.1"/>
    <property type="molecule type" value="Genomic_DNA"/>
</dbReference>
<evidence type="ECO:0000313" key="2">
    <source>
        <dbReference type="Proteomes" id="UP001634007"/>
    </source>
</evidence>
<dbReference type="InterPro" id="IPR032675">
    <property type="entry name" value="LRR_dom_sf"/>
</dbReference>
<dbReference type="SUPFAM" id="SSF52058">
    <property type="entry name" value="L domain-like"/>
    <property type="match status" value="1"/>
</dbReference>
<dbReference type="AlphaFoldDB" id="A0ABD3LTY3"/>
<dbReference type="PANTHER" id="PTHR11017">
    <property type="entry name" value="LEUCINE-RICH REPEAT-CONTAINING PROTEIN"/>
    <property type="match status" value="1"/>
</dbReference>
<name>A0ABD3LTY3_EUCGL</name>
<protein>
    <submittedName>
        <fullName evidence="1">Uncharacterized protein</fullName>
    </submittedName>
</protein>
<dbReference type="PANTHER" id="PTHR11017:SF570">
    <property type="entry name" value="DISEASE RESISTANCE PROTEIN (TIR-NBS CLASS)-RELATED"/>
    <property type="match status" value="1"/>
</dbReference>